<proteinExistence type="predicted"/>
<evidence type="ECO:0000313" key="2">
    <source>
        <dbReference type="EMBL" id="GFH18169.1"/>
    </source>
</evidence>
<comment type="caution">
    <text evidence="2">The sequence shown here is derived from an EMBL/GenBank/DDBJ whole genome shotgun (WGS) entry which is preliminary data.</text>
</comment>
<reference evidence="2 3" key="1">
    <citation type="submission" date="2020-02" db="EMBL/GenBank/DDBJ databases">
        <title>Draft genome sequence of Haematococcus lacustris strain NIES-144.</title>
        <authorList>
            <person name="Morimoto D."/>
            <person name="Nakagawa S."/>
            <person name="Yoshida T."/>
            <person name="Sawayama S."/>
        </authorList>
    </citation>
    <scope>NUCLEOTIDE SEQUENCE [LARGE SCALE GENOMIC DNA]</scope>
    <source>
        <strain evidence="2 3">NIES-144</strain>
    </source>
</reference>
<feature type="signal peptide" evidence="1">
    <location>
        <begin position="1"/>
        <end position="21"/>
    </location>
</feature>
<sequence>MVSWSILQLLYCILWDRRTTAELGGAMVHAKHKLAVALVVASIACVSAYYVPGTYPQEFRVGAVLNGELRRRYVFPHVAAADHLGACVCGAAHVNSLTSFDTELPYDYYSLPFCKPPEGLCRLSSCVDQRQQQGVHKVGNSANPGTILQGLRLKNSPYNFTMKARAAVGACCRSHAACHVRHDSGHGVGPDLHPYQAALALRYWAASSEALRH</sequence>
<keyword evidence="1" id="KW-0732">Signal</keyword>
<keyword evidence="2" id="KW-0472">Membrane</keyword>
<name>A0A699ZFM2_HAELA</name>
<protein>
    <submittedName>
        <fullName evidence="2">Transmembrane 9 superfamily member</fullName>
    </submittedName>
</protein>
<gene>
    <name evidence="2" type="ORF">HaLaN_14925</name>
</gene>
<feature type="chain" id="PRO_5036472375" evidence="1">
    <location>
        <begin position="22"/>
        <end position="213"/>
    </location>
</feature>
<dbReference type="Proteomes" id="UP000485058">
    <property type="component" value="Unassembled WGS sequence"/>
</dbReference>
<dbReference type="EMBL" id="BLLF01001257">
    <property type="protein sequence ID" value="GFH18169.1"/>
    <property type="molecule type" value="Genomic_DNA"/>
</dbReference>
<organism evidence="2 3">
    <name type="scientific">Haematococcus lacustris</name>
    <name type="common">Green alga</name>
    <name type="synonym">Haematococcus pluvialis</name>
    <dbReference type="NCBI Taxonomy" id="44745"/>
    <lineage>
        <taxon>Eukaryota</taxon>
        <taxon>Viridiplantae</taxon>
        <taxon>Chlorophyta</taxon>
        <taxon>core chlorophytes</taxon>
        <taxon>Chlorophyceae</taxon>
        <taxon>CS clade</taxon>
        <taxon>Chlamydomonadales</taxon>
        <taxon>Haematococcaceae</taxon>
        <taxon>Haematococcus</taxon>
    </lineage>
</organism>
<dbReference type="AlphaFoldDB" id="A0A699ZFM2"/>
<evidence type="ECO:0000256" key="1">
    <source>
        <dbReference type="SAM" id="SignalP"/>
    </source>
</evidence>
<keyword evidence="3" id="KW-1185">Reference proteome</keyword>
<evidence type="ECO:0000313" key="3">
    <source>
        <dbReference type="Proteomes" id="UP000485058"/>
    </source>
</evidence>
<keyword evidence="2" id="KW-0812">Transmembrane</keyword>
<accession>A0A699ZFM2</accession>